<feature type="domain" description="Shieldin complex subunit 2 second OB fold" evidence="4">
    <location>
        <begin position="438"/>
        <end position="523"/>
    </location>
</feature>
<evidence type="ECO:0000259" key="4">
    <source>
        <dbReference type="Pfam" id="PF22779"/>
    </source>
</evidence>
<feature type="region of interest" description="Disordered" evidence="1">
    <location>
        <begin position="46"/>
        <end position="72"/>
    </location>
</feature>
<dbReference type="GO" id="GO:0010569">
    <property type="term" value="P:regulation of double-strand break repair via homologous recombination"/>
    <property type="evidence" value="ECO:0007669"/>
    <property type="project" value="TreeGrafter"/>
</dbReference>
<dbReference type="Proteomes" id="UP000193380">
    <property type="component" value="Unassembled WGS sequence"/>
</dbReference>
<feature type="region of interest" description="Disordered" evidence="1">
    <location>
        <begin position="90"/>
        <end position="117"/>
    </location>
</feature>
<gene>
    <name evidence="5" type="ORF">GSONMT00016680001</name>
</gene>
<evidence type="ECO:0000259" key="2">
    <source>
        <dbReference type="Pfam" id="PF15793"/>
    </source>
</evidence>
<accession>A0A060Y4U3</accession>
<dbReference type="PANTHER" id="PTHR14495">
    <property type="entry name" value="SHIELDIN COMPLEX SUBUNIT 2"/>
    <property type="match status" value="1"/>
</dbReference>
<organism evidence="5 6">
    <name type="scientific">Oncorhynchus mykiss</name>
    <name type="common">Rainbow trout</name>
    <name type="synonym">Salmo gairdneri</name>
    <dbReference type="NCBI Taxonomy" id="8022"/>
    <lineage>
        <taxon>Eukaryota</taxon>
        <taxon>Metazoa</taxon>
        <taxon>Chordata</taxon>
        <taxon>Craniata</taxon>
        <taxon>Vertebrata</taxon>
        <taxon>Euteleostomi</taxon>
        <taxon>Actinopterygii</taxon>
        <taxon>Neopterygii</taxon>
        <taxon>Teleostei</taxon>
        <taxon>Protacanthopterygii</taxon>
        <taxon>Salmoniformes</taxon>
        <taxon>Salmonidae</taxon>
        <taxon>Salmoninae</taxon>
        <taxon>Oncorhynchus</taxon>
    </lineage>
</organism>
<reference evidence="5" key="1">
    <citation type="journal article" date="2014" name="Nat. Commun.">
        <title>The rainbow trout genome provides novel insights into evolution after whole-genome duplication in vertebrates.</title>
        <authorList>
            <person name="Berthelot C."/>
            <person name="Brunet F."/>
            <person name="Chalopin D."/>
            <person name="Juanchich A."/>
            <person name="Bernard M."/>
            <person name="Noel B."/>
            <person name="Bento P."/>
            <person name="Da Silva C."/>
            <person name="Labadie K."/>
            <person name="Alberti A."/>
            <person name="Aury J.M."/>
            <person name="Louis A."/>
            <person name="Dehais P."/>
            <person name="Bardou P."/>
            <person name="Montfort J."/>
            <person name="Klopp C."/>
            <person name="Cabau C."/>
            <person name="Gaspin C."/>
            <person name="Thorgaard G.H."/>
            <person name="Boussaha M."/>
            <person name="Quillet E."/>
            <person name="Guyomard R."/>
            <person name="Galiana D."/>
            <person name="Bobe J."/>
            <person name="Volff J.N."/>
            <person name="Genet C."/>
            <person name="Wincker P."/>
            <person name="Jaillon O."/>
            <person name="Roest Crollius H."/>
            <person name="Guiguen Y."/>
        </authorList>
    </citation>
    <scope>NUCLEOTIDE SEQUENCE [LARGE SCALE GENOMIC DNA]</scope>
</reference>
<dbReference type="PANTHER" id="PTHR14495:SF2">
    <property type="entry name" value="SHIELDIN COMPLEX SUBUNIT 2"/>
    <property type="match status" value="1"/>
</dbReference>
<dbReference type="Pfam" id="PF21669">
    <property type="entry name" value="SHLD2_OB1"/>
    <property type="match status" value="1"/>
</dbReference>
<dbReference type="PaxDb" id="8022-A0A060Y4U3"/>
<evidence type="ECO:0000313" key="6">
    <source>
        <dbReference type="Proteomes" id="UP000193380"/>
    </source>
</evidence>
<dbReference type="InterPro" id="IPR012340">
    <property type="entry name" value="NA-bd_OB-fold"/>
</dbReference>
<feature type="domain" description="Shieldin complex subunit 2 first OB fold" evidence="3">
    <location>
        <begin position="274"/>
        <end position="405"/>
    </location>
</feature>
<dbReference type="STRING" id="8022.A0A060Y4U3"/>
<dbReference type="Pfam" id="PF15793">
    <property type="entry name" value="SHLD2_C"/>
    <property type="match status" value="1"/>
</dbReference>
<evidence type="ECO:0000259" key="3">
    <source>
        <dbReference type="Pfam" id="PF21669"/>
    </source>
</evidence>
<feature type="region of interest" description="Disordered" evidence="1">
    <location>
        <begin position="140"/>
        <end position="190"/>
    </location>
</feature>
<name>A0A060Y4U3_ONCMY</name>
<evidence type="ECO:0000256" key="1">
    <source>
        <dbReference type="SAM" id="MobiDB-lite"/>
    </source>
</evidence>
<feature type="region of interest" description="Disordered" evidence="1">
    <location>
        <begin position="224"/>
        <end position="267"/>
    </location>
</feature>
<dbReference type="AlphaFoldDB" id="A0A060Y4U3"/>
<feature type="compositionally biased region" description="Polar residues" evidence="1">
    <location>
        <begin position="224"/>
        <end position="240"/>
    </location>
</feature>
<proteinExistence type="predicted"/>
<dbReference type="GO" id="GO:0005634">
    <property type="term" value="C:nucleus"/>
    <property type="evidence" value="ECO:0007669"/>
    <property type="project" value="TreeGrafter"/>
</dbReference>
<sequence>MTDKPKIHVFMGAPPLTPVSDVDEGKSGQWRTMELCWQGGRLRAREDEGGIHGSDGRGEVDASSEPGELPIVNDEDMCSESVKEYLDSCFPAWQPDPGPESAPERAGIQSDPAPAQSVSVETEYLSAWTVSQALLLRGRLGGQPETSPVKTRLPQTPPKSTPSTFTSSPELYSPATPTQSPRERGQGGTQQGSMELFYEPLLSQRQEEGGVILEATADGVLCSQVSKSPLPSPRSPVNTSPEPPAPKRSKVSPTIDRTDQSSDQTTVKGCVTSQAHTTLARCGTQGVRYSILVAVVHPCHLKEIRVRSGASAGSCIPLASVVVTDQSEVEMKVVLWRRAAFWALTVYSGDVLLITGVMVNEDKWRGETVLQSSYSSKLLNLGQVTGSSSPLVPQNVNGRTLRSLCGYLREKRPLLVSLPPRVPQDPNTIAHARLRTLRPDTLVHALLRITHTEMITGWRAEAEGTSRVGGVLKAVLTVEQGDGQQGAVVLWGAALTWLQRINRNKDAVWVFRLLLVRESMTTGLLELHSTPWGSCEPLFPDDTRALEFYRPGPAKHTSTSLEIDLHTLLSQKYTGDVELRVHVTAFQFQGSPSQNALQRMDSDTHLESILDTVSGDITFTGCGRCAAELDTDDNGIYCPCYPCLPHTGVRRYYRPVILTVKNGESQVCVQVPPVLLQKILLDTPPDKLSKTVAPGSDVRLVQVVAERIYSLLSIPRRTFLLTVRSHFLCDENSVPTAQDFLLLDFHDPKS</sequence>
<dbReference type="InterPro" id="IPR029715">
    <property type="entry name" value="FAM35A"/>
</dbReference>
<evidence type="ECO:0000313" key="5">
    <source>
        <dbReference type="EMBL" id="CDQ86948.1"/>
    </source>
</evidence>
<dbReference type="InterPro" id="IPR049507">
    <property type="entry name" value="SHLD2_OB1"/>
</dbReference>
<dbReference type="EMBL" id="FR907586">
    <property type="protein sequence ID" value="CDQ86948.1"/>
    <property type="molecule type" value="Genomic_DNA"/>
</dbReference>
<feature type="compositionally biased region" description="Basic and acidic residues" evidence="1">
    <location>
        <begin position="46"/>
        <end position="60"/>
    </location>
</feature>
<dbReference type="InterPro" id="IPR053944">
    <property type="entry name" value="SHLD2_OB2"/>
</dbReference>
<dbReference type="Gene3D" id="2.40.50.140">
    <property type="entry name" value="Nucleic acid-binding proteins"/>
    <property type="match status" value="1"/>
</dbReference>
<reference evidence="5" key="2">
    <citation type="submission" date="2014-03" db="EMBL/GenBank/DDBJ databases">
        <authorList>
            <person name="Genoscope - CEA"/>
        </authorList>
    </citation>
    <scope>NUCLEOTIDE SEQUENCE</scope>
</reference>
<protein>
    <submittedName>
        <fullName evidence="5">Uncharacterized protein</fullName>
    </submittedName>
</protein>
<dbReference type="GO" id="GO:0035861">
    <property type="term" value="C:site of double-strand break"/>
    <property type="evidence" value="ECO:0007669"/>
    <property type="project" value="TreeGrafter"/>
</dbReference>
<feature type="domain" description="Shieldin complex subunit 2 C-terminal" evidence="2">
    <location>
        <begin position="581"/>
        <end position="746"/>
    </location>
</feature>
<dbReference type="InterPro" id="IPR031589">
    <property type="entry name" value="SHLD2_C"/>
</dbReference>
<dbReference type="Pfam" id="PF22779">
    <property type="entry name" value="OB_SHLD2_2nd"/>
    <property type="match status" value="1"/>
</dbReference>